<proteinExistence type="predicted"/>
<evidence type="ECO:0000256" key="1">
    <source>
        <dbReference type="ARBA" id="ARBA00023180"/>
    </source>
</evidence>
<dbReference type="InterPro" id="IPR001375">
    <property type="entry name" value="Peptidase_S9_cat"/>
</dbReference>
<organism evidence="5 6">
    <name type="scientific">Candidatus Alistipes avicola</name>
    <dbReference type="NCBI Taxonomy" id="2838432"/>
    <lineage>
        <taxon>Bacteria</taxon>
        <taxon>Pseudomonadati</taxon>
        <taxon>Bacteroidota</taxon>
        <taxon>Bacteroidia</taxon>
        <taxon>Bacteroidales</taxon>
        <taxon>Rikenellaceae</taxon>
        <taxon>Alistipes</taxon>
    </lineage>
</organism>
<dbReference type="FunFam" id="3.40.50.1820:FF:000003">
    <property type="entry name" value="Dipeptidyl peptidase 4"/>
    <property type="match status" value="1"/>
</dbReference>
<evidence type="ECO:0000313" key="5">
    <source>
        <dbReference type="EMBL" id="HJA98091.1"/>
    </source>
</evidence>
<reference evidence="5" key="2">
    <citation type="submission" date="2021-04" db="EMBL/GenBank/DDBJ databases">
        <authorList>
            <person name="Gilroy R."/>
        </authorList>
    </citation>
    <scope>NUCLEOTIDE SEQUENCE</scope>
    <source>
        <strain evidence="5">CHK169-11906</strain>
    </source>
</reference>
<feature type="signal peptide" evidence="2">
    <location>
        <begin position="1"/>
        <end position="18"/>
    </location>
</feature>
<evidence type="ECO:0000259" key="3">
    <source>
        <dbReference type="Pfam" id="PF00326"/>
    </source>
</evidence>
<name>A0A9D2L204_9BACT</name>
<dbReference type="InterPro" id="IPR050278">
    <property type="entry name" value="Serine_Prot_S9B/DPPIV"/>
</dbReference>
<dbReference type="PANTHER" id="PTHR11731:SF193">
    <property type="entry name" value="DIPEPTIDYL PEPTIDASE 9"/>
    <property type="match status" value="1"/>
</dbReference>
<feature type="chain" id="PRO_5039291396" evidence="2">
    <location>
        <begin position="19"/>
        <end position="713"/>
    </location>
</feature>
<keyword evidence="1" id="KW-0325">Glycoprotein</keyword>
<dbReference type="Gene3D" id="2.140.10.30">
    <property type="entry name" value="Dipeptidylpeptidase IV, N-terminal domain"/>
    <property type="match status" value="1"/>
</dbReference>
<dbReference type="Proteomes" id="UP000824259">
    <property type="component" value="Unassembled WGS sequence"/>
</dbReference>
<evidence type="ECO:0000313" key="6">
    <source>
        <dbReference type="Proteomes" id="UP000824259"/>
    </source>
</evidence>
<dbReference type="Gene3D" id="3.40.50.1820">
    <property type="entry name" value="alpha/beta hydrolase"/>
    <property type="match status" value="1"/>
</dbReference>
<dbReference type="InterPro" id="IPR029058">
    <property type="entry name" value="AB_hydrolase_fold"/>
</dbReference>
<evidence type="ECO:0000259" key="4">
    <source>
        <dbReference type="Pfam" id="PF00930"/>
    </source>
</evidence>
<keyword evidence="2" id="KW-0732">Signal</keyword>
<dbReference type="AlphaFoldDB" id="A0A9D2L204"/>
<gene>
    <name evidence="5" type="ORF">H9779_00600</name>
</gene>
<sequence length="713" mass="81444">MKKIFLPIFLCVAVAAHSQPSEPLQYKDIQALNSMNKRVIGIRPSGDGSHYTVQEGNTIIQYDYAGKSEGELLFRTPETSFQIVDYQFSPDGKQLLIANGATPIYRHSYTTAYYLQNENGIRPILSDLPGTRDASFSPDGRMIAFSSGNNLFLYDIAADSVRQITHDGAWNEVINGTTDWVYEEECAFTKAYAFSPDGRKIAFLRFDESEVPLFEMMRFDGELYNKAHSFKYPKAGDTNSTVDLFVYDLQSGQTERIDVGPDRGQYVLHPAWTPDGHLYFERMNRKQNHFEVVLCNRDGSQQVIYDERSPKYVDHLSKTFYFLPDGKRFIVREETSAGYMHLYLYSLDKGLLNPITQGPWEVTDFVGVRGNKVYYTSTEGSPLHRTLYRINLNGKYKERLTPDDGFYKISPSADLSYYIAESSTNTTPSRTEIFDANGKSVRILEQNAELREYLRQNELIAPREFFSFTTERGDTLSAYMVKPLDFDPTHRYPVLLTQYSGPGSQQVVDRWGLDWEDALVSHGYIVVCVDPRGTGFQGETFKKLTYGNLGAMEVDDQLSMARYMARQSYVDPDRIGIYGWSYGGFMALGCALKGEGLFKMAIAVAPVTSWRYYDSIYTENFNGLPQDYPQGYDDNSPINFAHLLDDQKTRLIIIHGTADDNVHFQNTIEMTRALNKEGKQYDMMVYPDQNHSMLPDHSGHVREKMLQYTLENL</sequence>
<dbReference type="SUPFAM" id="SSF82171">
    <property type="entry name" value="DPP6 N-terminal domain-like"/>
    <property type="match status" value="1"/>
</dbReference>
<comment type="caution">
    <text evidence="5">The sequence shown here is derived from an EMBL/GenBank/DDBJ whole genome shotgun (WGS) entry which is preliminary data.</text>
</comment>
<evidence type="ECO:0000256" key="2">
    <source>
        <dbReference type="SAM" id="SignalP"/>
    </source>
</evidence>
<dbReference type="GO" id="GO:0008236">
    <property type="term" value="F:serine-type peptidase activity"/>
    <property type="evidence" value="ECO:0007669"/>
    <property type="project" value="InterPro"/>
</dbReference>
<protein>
    <submittedName>
        <fullName evidence="5">S9 family peptidase</fullName>
    </submittedName>
</protein>
<accession>A0A9D2L204</accession>
<feature type="domain" description="Peptidase S9 prolyl oligopeptidase catalytic" evidence="3">
    <location>
        <begin position="511"/>
        <end position="712"/>
    </location>
</feature>
<dbReference type="InterPro" id="IPR002469">
    <property type="entry name" value="Peptidase_S9B_N"/>
</dbReference>
<dbReference type="Pfam" id="PF00930">
    <property type="entry name" value="DPPIV_N"/>
    <property type="match status" value="1"/>
</dbReference>
<dbReference type="EMBL" id="DWYR01000003">
    <property type="protein sequence ID" value="HJA98091.1"/>
    <property type="molecule type" value="Genomic_DNA"/>
</dbReference>
<dbReference type="GO" id="GO:0006508">
    <property type="term" value="P:proteolysis"/>
    <property type="evidence" value="ECO:0007669"/>
    <property type="project" value="InterPro"/>
</dbReference>
<dbReference type="Pfam" id="PF00326">
    <property type="entry name" value="Peptidase_S9"/>
    <property type="match status" value="1"/>
</dbReference>
<dbReference type="SUPFAM" id="SSF53474">
    <property type="entry name" value="alpha/beta-Hydrolases"/>
    <property type="match status" value="1"/>
</dbReference>
<dbReference type="PANTHER" id="PTHR11731">
    <property type="entry name" value="PROTEASE FAMILY S9B,C DIPEPTIDYL-PEPTIDASE IV-RELATED"/>
    <property type="match status" value="1"/>
</dbReference>
<dbReference type="GO" id="GO:0008239">
    <property type="term" value="F:dipeptidyl-peptidase activity"/>
    <property type="evidence" value="ECO:0007669"/>
    <property type="project" value="TreeGrafter"/>
</dbReference>
<feature type="domain" description="Dipeptidylpeptidase IV N-terminal" evidence="4">
    <location>
        <begin position="89"/>
        <end position="428"/>
    </location>
</feature>
<reference evidence="5" key="1">
    <citation type="journal article" date="2021" name="PeerJ">
        <title>Extensive microbial diversity within the chicken gut microbiome revealed by metagenomics and culture.</title>
        <authorList>
            <person name="Gilroy R."/>
            <person name="Ravi A."/>
            <person name="Getino M."/>
            <person name="Pursley I."/>
            <person name="Horton D.L."/>
            <person name="Alikhan N.F."/>
            <person name="Baker D."/>
            <person name="Gharbi K."/>
            <person name="Hall N."/>
            <person name="Watson M."/>
            <person name="Adriaenssens E.M."/>
            <person name="Foster-Nyarko E."/>
            <person name="Jarju S."/>
            <person name="Secka A."/>
            <person name="Antonio M."/>
            <person name="Oren A."/>
            <person name="Chaudhuri R.R."/>
            <person name="La Ragione R."/>
            <person name="Hildebrand F."/>
            <person name="Pallen M.J."/>
        </authorList>
    </citation>
    <scope>NUCLEOTIDE SEQUENCE</scope>
    <source>
        <strain evidence="5">CHK169-11906</strain>
    </source>
</reference>